<dbReference type="InterPro" id="IPR012677">
    <property type="entry name" value="Nucleotide-bd_a/b_plait_sf"/>
</dbReference>
<sequence length="249" mass="27658">MASVSGQQQFRYTQPPSKVLHLRNLPWECTEEELIELGKPFGKVMNTKCNVGSNRNQAFIEFTNLNQAIAMISYYASSSEPAQPLVLCIRLLLLRRQQELAANHDIYGILSRSSMLASLMPILAQNTPLNHARNPAAPHQVRRQTSTMLQIVPAGNQCLDVQNHNILQPIQHQSVHDQIGRACSKNRATTGINSRPHAKVNLKASTSNPLWLLILQQQKKAYNFVGKTGPSSASEGRISKFNTADIVSI</sequence>
<dbReference type="Proteomes" id="UP001058974">
    <property type="component" value="Chromosome 6"/>
</dbReference>
<keyword evidence="1" id="KW-0694">RNA-binding</keyword>
<dbReference type="AlphaFoldDB" id="A0A9D4W9Y5"/>
<dbReference type="Gene3D" id="3.30.70.330">
    <property type="match status" value="1"/>
</dbReference>
<evidence type="ECO:0000256" key="1">
    <source>
        <dbReference type="PROSITE-ProRule" id="PRU00176"/>
    </source>
</evidence>
<gene>
    <name evidence="3" type="ORF">KIW84_063488</name>
</gene>
<dbReference type="GO" id="GO:0003723">
    <property type="term" value="F:RNA binding"/>
    <property type="evidence" value="ECO:0007669"/>
    <property type="project" value="UniProtKB-UniRule"/>
</dbReference>
<accession>A0A9D4W9Y5</accession>
<dbReference type="Pfam" id="PF00076">
    <property type="entry name" value="RRM_1"/>
    <property type="match status" value="1"/>
</dbReference>
<feature type="domain" description="RRM" evidence="2">
    <location>
        <begin position="18"/>
        <end position="99"/>
    </location>
</feature>
<dbReference type="SMART" id="SM00360">
    <property type="entry name" value="RRM"/>
    <property type="match status" value="1"/>
</dbReference>
<evidence type="ECO:0000313" key="3">
    <source>
        <dbReference type="EMBL" id="KAI5397682.1"/>
    </source>
</evidence>
<proteinExistence type="predicted"/>
<dbReference type="PROSITE" id="PS50102">
    <property type="entry name" value="RRM"/>
    <property type="match status" value="1"/>
</dbReference>
<reference evidence="3 4" key="1">
    <citation type="journal article" date="2022" name="Nat. Genet.">
        <title>Improved pea reference genome and pan-genome highlight genomic features and evolutionary characteristics.</title>
        <authorList>
            <person name="Yang T."/>
            <person name="Liu R."/>
            <person name="Luo Y."/>
            <person name="Hu S."/>
            <person name="Wang D."/>
            <person name="Wang C."/>
            <person name="Pandey M.K."/>
            <person name="Ge S."/>
            <person name="Xu Q."/>
            <person name="Li N."/>
            <person name="Li G."/>
            <person name="Huang Y."/>
            <person name="Saxena R.K."/>
            <person name="Ji Y."/>
            <person name="Li M."/>
            <person name="Yan X."/>
            <person name="He Y."/>
            <person name="Liu Y."/>
            <person name="Wang X."/>
            <person name="Xiang C."/>
            <person name="Varshney R.K."/>
            <person name="Ding H."/>
            <person name="Gao S."/>
            <person name="Zong X."/>
        </authorList>
    </citation>
    <scope>NUCLEOTIDE SEQUENCE [LARGE SCALE GENOMIC DNA]</scope>
    <source>
        <strain evidence="3 4">cv. Zhongwan 6</strain>
    </source>
</reference>
<comment type="caution">
    <text evidence="3">The sequence shown here is derived from an EMBL/GenBank/DDBJ whole genome shotgun (WGS) entry which is preliminary data.</text>
</comment>
<dbReference type="PANTHER" id="PTHR15592">
    <property type="entry name" value="MATRIN 3/NUCLEAR PROTEIN 220-RELATED"/>
    <property type="match status" value="1"/>
</dbReference>
<dbReference type="InterPro" id="IPR000504">
    <property type="entry name" value="RRM_dom"/>
</dbReference>
<protein>
    <recommendedName>
        <fullName evidence="2">RRM domain-containing protein</fullName>
    </recommendedName>
</protein>
<dbReference type="SUPFAM" id="SSF54928">
    <property type="entry name" value="RNA-binding domain, RBD"/>
    <property type="match status" value="1"/>
</dbReference>
<evidence type="ECO:0000313" key="4">
    <source>
        <dbReference type="Proteomes" id="UP001058974"/>
    </source>
</evidence>
<dbReference type="InterPro" id="IPR035979">
    <property type="entry name" value="RBD_domain_sf"/>
</dbReference>
<organism evidence="3 4">
    <name type="scientific">Pisum sativum</name>
    <name type="common">Garden pea</name>
    <name type="synonym">Lathyrus oleraceus</name>
    <dbReference type="NCBI Taxonomy" id="3888"/>
    <lineage>
        <taxon>Eukaryota</taxon>
        <taxon>Viridiplantae</taxon>
        <taxon>Streptophyta</taxon>
        <taxon>Embryophyta</taxon>
        <taxon>Tracheophyta</taxon>
        <taxon>Spermatophyta</taxon>
        <taxon>Magnoliopsida</taxon>
        <taxon>eudicotyledons</taxon>
        <taxon>Gunneridae</taxon>
        <taxon>Pentapetalae</taxon>
        <taxon>rosids</taxon>
        <taxon>fabids</taxon>
        <taxon>Fabales</taxon>
        <taxon>Fabaceae</taxon>
        <taxon>Papilionoideae</taxon>
        <taxon>50 kb inversion clade</taxon>
        <taxon>NPAAA clade</taxon>
        <taxon>Hologalegina</taxon>
        <taxon>IRL clade</taxon>
        <taxon>Fabeae</taxon>
        <taxon>Lathyrus</taxon>
    </lineage>
</organism>
<name>A0A9D4W9Y5_PEA</name>
<keyword evidence="4" id="KW-1185">Reference proteome</keyword>
<evidence type="ECO:0000259" key="2">
    <source>
        <dbReference type="PROSITE" id="PS50102"/>
    </source>
</evidence>
<dbReference type="Gramene" id="Psat06G0348800-T1">
    <property type="protein sequence ID" value="KAI5397682.1"/>
    <property type="gene ID" value="KIW84_063488"/>
</dbReference>
<dbReference type="EMBL" id="JAMSHJ010000006">
    <property type="protein sequence ID" value="KAI5397682.1"/>
    <property type="molecule type" value="Genomic_DNA"/>
</dbReference>